<dbReference type="RefSeq" id="WP_282592781.1">
    <property type="nucleotide sequence ID" value="NZ_JAPAAF010000030.1"/>
</dbReference>
<accession>A0AA42C6Q9</accession>
<comment type="caution">
    <text evidence="1">The sequence shown here is derived from an EMBL/GenBank/DDBJ whole genome shotgun (WGS) entry which is preliminary data.</text>
</comment>
<dbReference type="AlphaFoldDB" id="A0AA42C6Q9"/>
<protein>
    <recommendedName>
        <fullName evidence="3">Gliding motility lipoprotein GldB</fullName>
    </recommendedName>
</protein>
<name>A0AA42C6Q9_9BACT</name>
<reference evidence="1" key="1">
    <citation type="submission" date="2022-10" db="EMBL/GenBank/DDBJ databases">
        <title>Gaoshiqiia sediminis gen. nov., sp. nov., isolated from coastal sediment.</title>
        <authorList>
            <person name="Yu W.X."/>
            <person name="Mu D.S."/>
            <person name="Du J.Z."/>
            <person name="Liang Y.Q."/>
        </authorList>
    </citation>
    <scope>NUCLEOTIDE SEQUENCE</scope>
    <source>
        <strain evidence="1">A06</strain>
    </source>
</reference>
<keyword evidence="2" id="KW-1185">Reference proteome</keyword>
<organism evidence="1 2">
    <name type="scientific">Gaoshiqia sediminis</name>
    <dbReference type="NCBI Taxonomy" id="2986998"/>
    <lineage>
        <taxon>Bacteria</taxon>
        <taxon>Pseudomonadati</taxon>
        <taxon>Bacteroidota</taxon>
        <taxon>Bacteroidia</taxon>
        <taxon>Marinilabiliales</taxon>
        <taxon>Prolixibacteraceae</taxon>
        <taxon>Gaoshiqia</taxon>
    </lineage>
</organism>
<evidence type="ECO:0000313" key="2">
    <source>
        <dbReference type="Proteomes" id="UP001163821"/>
    </source>
</evidence>
<evidence type="ECO:0008006" key="3">
    <source>
        <dbReference type="Google" id="ProtNLM"/>
    </source>
</evidence>
<dbReference type="PROSITE" id="PS51257">
    <property type="entry name" value="PROKAR_LIPOPROTEIN"/>
    <property type="match status" value="1"/>
</dbReference>
<sequence length="336" mass="39066">MNRVIWAFVLATLLFSCHQDPLKVDVSDIDVHLQLKSLDDALFGARDRLPEELSSIEAEFANLLPLFTYQMIRIGGPENPDYTAHLQSFLDDSLLLELKEKVDQTFHKERLERELTDAFRHYRYYFPERLIPEVYTCVSGFNQSLVLTDSLIGISLDKYIGTDCEYYTQLGLPRYKIRNMHPEKVVPDVMYAWGLSEWPFEEIAPHLIDRMIYEGKLLYFVDAMLPDVADTLKIGFTNKQLEFCRAREDAMWTYLAENKLLFSTERMDVKRYIDDAPYTSSFTADSPGRTGAWLGWQIVRSYMKKNPETTLKELMAETHYQGILNRSGYQPGRSGK</sequence>
<dbReference type="EMBL" id="JAPAAF010000030">
    <property type="protein sequence ID" value="MCW0484188.1"/>
    <property type="molecule type" value="Genomic_DNA"/>
</dbReference>
<evidence type="ECO:0000313" key="1">
    <source>
        <dbReference type="EMBL" id="MCW0484188.1"/>
    </source>
</evidence>
<dbReference type="Pfam" id="PF25594">
    <property type="entry name" value="GldB_lipo"/>
    <property type="match status" value="1"/>
</dbReference>
<dbReference type="Proteomes" id="UP001163821">
    <property type="component" value="Unassembled WGS sequence"/>
</dbReference>
<proteinExistence type="predicted"/>
<dbReference type="InterPro" id="IPR019853">
    <property type="entry name" value="GldB-like"/>
</dbReference>
<gene>
    <name evidence="1" type="ORF">N2K84_15715</name>
</gene>